<organism evidence="2 3">
    <name type="scientific">Paramecium sonneborni</name>
    <dbReference type="NCBI Taxonomy" id="65129"/>
    <lineage>
        <taxon>Eukaryota</taxon>
        <taxon>Sar</taxon>
        <taxon>Alveolata</taxon>
        <taxon>Ciliophora</taxon>
        <taxon>Intramacronucleata</taxon>
        <taxon>Oligohymenophorea</taxon>
        <taxon>Peniculida</taxon>
        <taxon>Parameciidae</taxon>
        <taxon>Paramecium</taxon>
    </lineage>
</organism>
<evidence type="ECO:0000313" key="2">
    <source>
        <dbReference type="EMBL" id="CAD8117916.1"/>
    </source>
</evidence>
<dbReference type="AlphaFoldDB" id="A0A8S1QQF0"/>
<reference evidence="2" key="1">
    <citation type="submission" date="2021-01" db="EMBL/GenBank/DDBJ databases">
        <authorList>
            <consortium name="Genoscope - CEA"/>
            <person name="William W."/>
        </authorList>
    </citation>
    <scope>NUCLEOTIDE SEQUENCE</scope>
</reference>
<gene>
    <name evidence="2" type="ORF">PSON_ATCC_30995.1.T1150111</name>
</gene>
<name>A0A8S1QQF0_9CILI</name>
<dbReference type="EMBL" id="CAJJDN010000115">
    <property type="protein sequence ID" value="CAD8117916.1"/>
    <property type="molecule type" value="Genomic_DNA"/>
</dbReference>
<proteinExistence type="predicted"/>
<dbReference type="Proteomes" id="UP000692954">
    <property type="component" value="Unassembled WGS sequence"/>
</dbReference>
<keyword evidence="3" id="KW-1185">Reference proteome</keyword>
<sequence>MIFLPIVHYHFKLLIIKKMLLYNLDSFIKNSVIADWKLKKLNQKRKVNHILLIKKLKLNHFNTSQSFIIKINNFYKKLSNNKKKNKQLKFSFQNQINQIKLLDVEIVLKFIILDMLLHLKFHNNQLLEFMNLILPVDIIRLLLNKKLFDHNVLNLKLKIQITSLKHQKVNLIIKLMLDKHQRNLIVDLNQKKLNEFSFIFFIISTYKNIIQSIYFNDLRLSLYLKFQYLYYQLNQFNVIPQFQYQKYKMQQSSQQQQTSWSNNDENELEQNADGNSSKHQEGSRKKKKQDEHKQFEERLKNIPTGQKPDAKIYPEEWVNKWKQLLLKQQNKK</sequence>
<evidence type="ECO:0000256" key="1">
    <source>
        <dbReference type="SAM" id="MobiDB-lite"/>
    </source>
</evidence>
<comment type="caution">
    <text evidence="2">The sequence shown here is derived from an EMBL/GenBank/DDBJ whole genome shotgun (WGS) entry which is preliminary data.</text>
</comment>
<protein>
    <submittedName>
        <fullName evidence="2">Uncharacterized protein</fullName>
    </submittedName>
</protein>
<feature type="compositionally biased region" description="Basic and acidic residues" evidence="1">
    <location>
        <begin position="276"/>
        <end position="300"/>
    </location>
</feature>
<feature type="region of interest" description="Disordered" evidence="1">
    <location>
        <begin position="254"/>
        <end position="311"/>
    </location>
</feature>
<accession>A0A8S1QQF0</accession>
<evidence type="ECO:0000313" key="3">
    <source>
        <dbReference type="Proteomes" id="UP000692954"/>
    </source>
</evidence>